<feature type="region of interest" description="Disordered" evidence="1">
    <location>
        <begin position="70"/>
        <end position="93"/>
    </location>
</feature>
<feature type="compositionally biased region" description="Polar residues" evidence="1">
    <location>
        <begin position="743"/>
        <end position="754"/>
    </location>
</feature>
<feature type="compositionally biased region" description="Basic and acidic residues" evidence="1">
    <location>
        <begin position="75"/>
        <end position="87"/>
    </location>
</feature>
<proteinExistence type="predicted"/>
<protein>
    <submittedName>
        <fullName evidence="2">Uncharacterized protein</fullName>
    </submittedName>
</protein>
<name>A0A7R9HDA3_TIMCR</name>
<organism evidence="2">
    <name type="scientific">Timema cristinae</name>
    <name type="common">Walking stick</name>
    <dbReference type="NCBI Taxonomy" id="61476"/>
    <lineage>
        <taxon>Eukaryota</taxon>
        <taxon>Metazoa</taxon>
        <taxon>Ecdysozoa</taxon>
        <taxon>Arthropoda</taxon>
        <taxon>Hexapoda</taxon>
        <taxon>Insecta</taxon>
        <taxon>Pterygota</taxon>
        <taxon>Neoptera</taxon>
        <taxon>Polyneoptera</taxon>
        <taxon>Phasmatodea</taxon>
        <taxon>Timematodea</taxon>
        <taxon>Timematoidea</taxon>
        <taxon>Timematidae</taxon>
        <taxon>Timema</taxon>
    </lineage>
</organism>
<feature type="region of interest" description="Disordered" evidence="1">
    <location>
        <begin position="727"/>
        <end position="771"/>
    </location>
</feature>
<gene>
    <name evidence="2" type="ORF">TCEB3V08_LOCUS12330</name>
</gene>
<evidence type="ECO:0000313" key="2">
    <source>
        <dbReference type="EMBL" id="CAD7415150.1"/>
    </source>
</evidence>
<dbReference type="EMBL" id="OC325576">
    <property type="protein sequence ID" value="CAD7415150.1"/>
    <property type="molecule type" value="Genomic_DNA"/>
</dbReference>
<accession>A0A7R9HDA3</accession>
<reference evidence="2" key="1">
    <citation type="submission" date="2020-11" db="EMBL/GenBank/DDBJ databases">
        <authorList>
            <person name="Tran Van P."/>
        </authorList>
    </citation>
    <scope>NUCLEOTIDE SEQUENCE</scope>
</reference>
<sequence length="902" mass="100241">MGKRGGRVELDVCLVSTTLTSLTLYSVLTVSVCRQDGLMLKWTVGHRKTEGGKSPTGPCYSIRRALHLARRSRTPGRDKENKGDGSHRHSQCLSPRTRDSVYMCLEAIPAALRDISNQYHTHWSYSQQPVPHTWSYSQQPVPHTWSYSQQEVLQSRAPDQDCSQRLQTWRQRDKERPGVNYKYYCNRLQTWRQRDKERPGVNYKDYKHGDRETRRDLVSTPRRISLCDVDSKSSLISSTSLPPLGRNDVTSPSRLMQIDYSPCPMKTTKSLLALRRRLVDAFNQSSSSSVGTPHFAPQLSVDNPLYLALRDGPCPGSVNRALSTSRKVEVTSPSCEDIPHKIRKRSLARFPSGIEREEADDQTPPVLSGVSTQGGHRGATWSSMHVLSMNLASLSLSNASRDGSLSLPSSRITPPSPFLNSTHASSISSTNQHNLLKACVPAIRDSRLKAFVPILEDAHDLTDPRFLSHLTFMEATVMPAKNSSIFHGFEKVRLSKGFRGSSVENEPAQTSSYLECVDSGVDMTRSNDEYNFRSRRYSLRKRNSTRRVRTVTSTNEDGPPIKVQSMGSEIGLSVIPFSSEMASLDASRSCHTPANSEYCQKILRHRKSFRSSARSSRRNSLKGIGDGVFKREKMVCDSIFNECGRKDLYNLNNSGDSSDRSFSLRRQGGFRRKNRGFVTGEAARSCMDVTTTCHMTKHSLLGAPSPFSVQSEGGTVYIPEMTNTTFTVQGFDRGSPEPGKLDQPSSRDNGSSLTLPKGIPSPPSPTSHSVELTSPTRMDAICSLATSPGPQGRMERAVALCEGANPVTNVWRRNEWRMNGLKDGNMSTSPSDETWNSHTMNALRTPVLTSGHILRSSDTTTSTDRQEGRGESNIIFYSPAGILRLQDKVTDLPCLVPLWCSS</sequence>
<dbReference type="AlphaFoldDB" id="A0A7R9HDA3"/>
<feature type="region of interest" description="Disordered" evidence="1">
    <location>
        <begin position="355"/>
        <end position="375"/>
    </location>
</feature>
<feature type="region of interest" description="Disordered" evidence="1">
    <location>
        <begin position="404"/>
        <end position="425"/>
    </location>
</feature>
<evidence type="ECO:0000256" key="1">
    <source>
        <dbReference type="SAM" id="MobiDB-lite"/>
    </source>
</evidence>